<feature type="transmembrane region" description="Helical" evidence="1">
    <location>
        <begin position="87"/>
        <end position="110"/>
    </location>
</feature>
<evidence type="ECO:0000256" key="1">
    <source>
        <dbReference type="SAM" id="Phobius"/>
    </source>
</evidence>
<protein>
    <submittedName>
        <fullName evidence="2">Uncharacterized protein</fullName>
    </submittedName>
</protein>
<gene>
    <name evidence="2" type="ORF">Q8A70_14275</name>
</gene>
<dbReference type="EMBL" id="JAUYVI010000004">
    <property type="protein sequence ID" value="MDQ7248847.1"/>
    <property type="molecule type" value="Genomic_DNA"/>
</dbReference>
<evidence type="ECO:0000313" key="2">
    <source>
        <dbReference type="EMBL" id="MDQ7248847.1"/>
    </source>
</evidence>
<keyword evidence="3" id="KW-1185">Reference proteome</keyword>
<sequence length="117" mass="12806">MMMDDVRGEVVLRRLPPDILHSLSTEQVAAIRNAASSARARRHPIDARFGMRLPLLGRSYLVLLVGKDMRSPKRLAADNQLRPTDRLSHFVLALLGVSAFALAALIGIVIQNALLAS</sequence>
<comment type="caution">
    <text evidence="2">The sequence shown here is derived from an EMBL/GenBank/DDBJ whole genome shotgun (WGS) entry which is preliminary data.</text>
</comment>
<evidence type="ECO:0000313" key="3">
    <source>
        <dbReference type="Proteomes" id="UP001230156"/>
    </source>
</evidence>
<organism evidence="2 3">
    <name type="scientific">Dongia sedimenti</name>
    <dbReference type="NCBI Taxonomy" id="3064282"/>
    <lineage>
        <taxon>Bacteria</taxon>
        <taxon>Pseudomonadati</taxon>
        <taxon>Pseudomonadota</taxon>
        <taxon>Alphaproteobacteria</taxon>
        <taxon>Rhodospirillales</taxon>
        <taxon>Dongiaceae</taxon>
        <taxon>Dongia</taxon>
    </lineage>
</organism>
<keyword evidence="1" id="KW-1133">Transmembrane helix</keyword>
<reference evidence="3" key="1">
    <citation type="submission" date="2023-08" db="EMBL/GenBank/DDBJ databases">
        <title>Rhodospirillaceae gen. nov., a novel taxon isolated from the Yangtze River Yuezi River estuary sludge.</title>
        <authorList>
            <person name="Ruan L."/>
        </authorList>
    </citation>
    <scope>NUCLEOTIDE SEQUENCE [LARGE SCALE GENOMIC DNA]</scope>
    <source>
        <strain evidence="3">R-7</strain>
    </source>
</reference>
<dbReference type="Proteomes" id="UP001230156">
    <property type="component" value="Unassembled WGS sequence"/>
</dbReference>
<dbReference type="RefSeq" id="WP_379956328.1">
    <property type="nucleotide sequence ID" value="NZ_JAUYVI010000004.1"/>
</dbReference>
<keyword evidence="1" id="KW-0472">Membrane</keyword>
<accession>A0ABU0YNQ3</accession>
<keyword evidence="1" id="KW-0812">Transmembrane</keyword>
<name>A0ABU0YNQ3_9PROT</name>
<proteinExistence type="predicted"/>